<dbReference type="Pfam" id="PF00665">
    <property type="entry name" value="rve"/>
    <property type="match status" value="1"/>
</dbReference>
<dbReference type="EMBL" id="CAJNDS010000401">
    <property type="protein sequence ID" value="CAE7202091.1"/>
    <property type="molecule type" value="Genomic_DNA"/>
</dbReference>
<feature type="region of interest" description="Disordered" evidence="1">
    <location>
        <begin position="184"/>
        <end position="206"/>
    </location>
</feature>
<dbReference type="Proteomes" id="UP000604046">
    <property type="component" value="Unassembled WGS sequence"/>
</dbReference>
<feature type="region of interest" description="Disordered" evidence="1">
    <location>
        <begin position="94"/>
        <end position="172"/>
    </location>
</feature>
<feature type="compositionally biased region" description="Basic and acidic residues" evidence="1">
    <location>
        <begin position="159"/>
        <end position="171"/>
    </location>
</feature>
<evidence type="ECO:0000313" key="3">
    <source>
        <dbReference type="EMBL" id="CAE7202091.1"/>
    </source>
</evidence>
<evidence type="ECO:0000256" key="1">
    <source>
        <dbReference type="SAM" id="MobiDB-lite"/>
    </source>
</evidence>
<dbReference type="GO" id="GO:0003676">
    <property type="term" value="F:nucleic acid binding"/>
    <property type="evidence" value="ECO:0007669"/>
    <property type="project" value="InterPro"/>
</dbReference>
<dbReference type="OrthoDB" id="440555at2759"/>
<feature type="compositionally biased region" description="Polar residues" evidence="1">
    <location>
        <begin position="272"/>
        <end position="284"/>
    </location>
</feature>
<proteinExistence type="predicted"/>
<dbReference type="Gene3D" id="3.30.420.10">
    <property type="entry name" value="Ribonuclease H-like superfamily/Ribonuclease H"/>
    <property type="match status" value="1"/>
</dbReference>
<evidence type="ECO:0000313" key="4">
    <source>
        <dbReference type="Proteomes" id="UP000604046"/>
    </source>
</evidence>
<name>A0A812JD16_9DINO</name>
<accession>A0A812JD16</accession>
<feature type="compositionally biased region" description="Polar residues" evidence="1">
    <location>
        <begin position="190"/>
        <end position="201"/>
    </location>
</feature>
<feature type="region of interest" description="Disordered" evidence="1">
    <location>
        <begin position="269"/>
        <end position="303"/>
    </location>
</feature>
<dbReference type="PANTHER" id="PTHR46585:SF1">
    <property type="entry name" value="CHROMO DOMAIN-CONTAINING PROTEIN"/>
    <property type="match status" value="1"/>
</dbReference>
<dbReference type="GO" id="GO:0015074">
    <property type="term" value="P:DNA integration"/>
    <property type="evidence" value="ECO:0007669"/>
    <property type="project" value="InterPro"/>
</dbReference>
<keyword evidence="4" id="KW-1185">Reference proteome</keyword>
<sequence length="643" mass="72858">MRGVPLSESQIENLKIQEQVLMKRQREEQLARKREREMLQSVAAGEANRVIQQVEASSAASTLEICNNGDKNRDVLLDAMSVGFARLEALCASRARTPRQSGGTGATPEQQREREESKSEKNREMEEKKREKEERKMMKKNDTMAEERKNRKAQKKEKRNQERDEEREAKAVKRHYAVTTRSLRSHDAVTTRSQHTVTTRSQRGHNAVITRSQHTVTTRSQHGHNTVTTRSLRGHYAVTTRSLRGHDAVTTWSLRSLHSHYGHYTVTTVTTQSQRGHNTVTTRSQHGHHTRDGRVASHTSHTSPPLSMFVQALLKRNYEDPRHGFGSIADTLKQARRQDPTITRADVSRFMEGVKAREDRPQRGYNSFVPTEPLHQLQVDLADMSVFSSTPYRYMMVAADTFTKKASAVPLASKTAPAAATAWRQIIRDLGIPSYVYTDDGTEFKAEFKQKLDYFDIDKVVSRGHAYFVERAIRTLKEALVRRISAGLAARNRWYQLLPDVLAQYNNRAHAGTGVTPNQAYTNPAQAERARQTMIAQAKRGAPPRQQLAVGDRVRVRVKPREGRGAYRVTETAWSEQTYVISQIEYTDMGPLFTLQGWPGSKMVSRDLRKAVAEGRPALDSREARNLRAAREVRLAPGPAPLP</sequence>
<comment type="caution">
    <text evidence="3">The sequence shown here is derived from an EMBL/GenBank/DDBJ whole genome shotgun (WGS) entry which is preliminary data.</text>
</comment>
<gene>
    <name evidence="3" type="ORF">SNAT2548_LOCUS6089</name>
</gene>
<feature type="domain" description="Integrase catalytic" evidence="2">
    <location>
        <begin position="369"/>
        <end position="525"/>
    </location>
</feature>
<dbReference type="AlphaFoldDB" id="A0A812JD16"/>
<feature type="compositionally biased region" description="Basic and acidic residues" evidence="1">
    <location>
        <begin position="110"/>
        <end position="149"/>
    </location>
</feature>
<dbReference type="SUPFAM" id="SSF53098">
    <property type="entry name" value="Ribonuclease H-like"/>
    <property type="match status" value="1"/>
</dbReference>
<organism evidence="3 4">
    <name type="scientific">Symbiodinium natans</name>
    <dbReference type="NCBI Taxonomy" id="878477"/>
    <lineage>
        <taxon>Eukaryota</taxon>
        <taxon>Sar</taxon>
        <taxon>Alveolata</taxon>
        <taxon>Dinophyceae</taxon>
        <taxon>Suessiales</taxon>
        <taxon>Symbiodiniaceae</taxon>
        <taxon>Symbiodinium</taxon>
    </lineage>
</organism>
<reference evidence="3" key="1">
    <citation type="submission" date="2021-02" db="EMBL/GenBank/DDBJ databases">
        <authorList>
            <person name="Dougan E. K."/>
            <person name="Rhodes N."/>
            <person name="Thang M."/>
            <person name="Chan C."/>
        </authorList>
    </citation>
    <scope>NUCLEOTIDE SEQUENCE</scope>
</reference>
<dbReference type="PANTHER" id="PTHR46585">
    <property type="entry name" value="INTEGRASE CORE DOMAIN CONTAINING PROTEIN"/>
    <property type="match status" value="1"/>
</dbReference>
<dbReference type="InterPro" id="IPR001584">
    <property type="entry name" value="Integrase_cat-core"/>
</dbReference>
<evidence type="ECO:0000259" key="2">
    <source>
        <dbReference type="PROSITE" id="PS50994"/>
    </source>
</evidence>
<protein>
    <recommendedName>
        <fullName evidence="2">Integrase catalytic domain-containing protein</fullName>
    </recommendedName>
</protein>
<dbReference type="InterPro" id="IPR012337">
    <property type="entry name" value="RNaseH-like_sf"/>
</dbReference>
<dbReference type="InterPro" id="IPR036397">
    <property type="entry name" value="RNaseH_sf"/>
</dbReference>
<dbReference type="PROSITE" id="PS50994">
    <property type="entry name" value="INTEGRASE"/>
    <property type="match status" value="1"/>
</dbReference>